<comment type="subcellular location">
    <subcellularLocation>
        <location evidence="1">Mitochondrion</location>
    </subcellularLocation>
</comment>
<evidence type="ECO:0000313" key="6">
    <source>
        <dbReference type="EMBL" id="SVD66938.1"/>
    </source>
</evidence>
<dbReference type="InterPro" id="IPR029072">
    <property type="entry name" value="YebC-like"/>
</dbReference>
<dbReference type="FunFam" id="1.10.10.200:FF:000002">
    <property type="entry name" value="Probable transcriptional regulatory protein CLM62_37755"/>
    <property type="match status" value="1"/>
</dbReference>
<proteinExistence type="inferred from homology"/>
<dbReference type="EMBL" id="UINC01165510">
    <property type="protein sequence ID" value="SVD66938.1"/>
    <property type="molecule type" value="Genomic_DNA"/>
</dbReference>
<dbReference type="SUPFAM" id="SSF75625">
    <property type="entry name" value="YebC-like"/>
    <property type="match status" value="1"/>
</dbReference>
<sequence>MSGHSKWANIKHRKGAQDAKRSKMFTRIIKEIIVAVKEGGSAQETNPRLRTAMQNAKGANMPKDTIERTIKKASGADGTSYEEVTFEGYASNGVAIFVECTTDNNNRTVANIRAIFSKYGGNLG</sequence>
<dbReference type="Pfam" id="PF20772">
    <property type="entry name" value="TACO1_YebC_N"/>
    <property type="match status" value="1"/>
</dbReference>
<evidence type="ECO:0000256" key="2">
    <source>
        <dbReference type="ARBA" id="ARBA00008724"/>
    </source>
</evidence>
<evidence type="ECO:0000256" key="3">
    <source>
        <dbReference type="SAM" id="MobiDB-lite"/>
    </source>
</evidence>
<feature type="domain" description="TACO1/YebC-like second and third" evidence="4">
    <location>
        <begin position="81"/>
        <end position="124"/>
    </location>
</feature>
<protein>
    <recommendedName>
        <fullName evidence="7">YebC/PmpR family DNA-binding transcriptional regulator</fullName>
    </recommendedName>
</protein>
<dbReference type="AlphaFoldDB" id="A0A382X9A9"/>
<dbReference type="PANTHER" id="PTHR12532">
    <property type="entry name" value="TRANSLATIONAL ACTIVATOR OF CYTOCHROME C OXIDASE 1"/>
    <property type="match status" value="1"/>
</dbReference>
<dbReference type="InterPro" id="IPR002876">
    <property type="entry name" value="Transcrip_reg_TACO1-like"/>
</dbReference>
<dbReference type="PANTHER" id="PTHR12532:SF0">
    <property type="entry name" value="TRANSLATIONAL ACTIVATOR OF CYTOCHROME C OXIDASE 1"/>
    <property type="match status" value="1"/>
</dbReference>
<reference evidence="6" key="1">
    <citation type="submission" date="2018-05" db="EMBL/GenBank/DDBJ databases">
        <authorList>
            <person name="Lanie J.A."/>
            <person name="Ng W.-L."/>
            <person name="Kazmierczak K.M."/>
            <person name="Andrzejewski T.M."/>
            <person name="Davidsen T.M."/>
            <person name="Wayne K.J."/>
            <person name="Tettelin H."/>
            <person name="Glass J.I."/>
            <person name="Rusch D."/>
            <person name="Podicherti R."/>
            <person name="Tsui H.-C.T."/>
            <person name="Winkler M.E."/>
        </authorList>
    </citation>
    <scope>NUCLEOTIDE SEQUENCE</scope>
</reference>
<dbReference type="GO" id="GO:0005739">
    <property type="term" value="C:mitochondrion"/>
    <property type="evidence" value="ECO:0007669"/>
    <property type="project" value="UniProtKB-SubCell"/>
</dbReference>
<feature type="domain" description="TACO1/YebC-like N-terminal" evidence="5">
    <location>
        <begin position="5"/>
        <end position="75"/>
    </location>
</feature>
<evidence type="ECO:0000259" key="5">
    <source>
        <dbReference type="Pfam" id="PF20772"/>
    </source>
</evidence>
<evidence type="ECO:0000256" key="1">
    <source>
        <dbReference type="ARBA" id="ARBA00004173"/>
    </source>
</evidence>
<evidence type="ECO:0000259" key="4">
    <source>
        <dbReference type="Pfam" id="PF01709"/>
    </source>
</evidence>
<accession>A0A382X9A9</accession>
<evidence type="ECO:0008006" key="7">
    <source>
        <dbReference type="Google" id="ProtNLM"/>
    </source>
</evidence>
<dbReference type="InterPro" id="IPR049083">
    <property type="entry name" value="TACO1_YebC_N"/>
</dbReference>
<dbReference type="Gene3D" id="3.30.70.980">
    <property type="match status" value="1"/>
</dbReference>
<dbReference type="InterPro" id="IPR048300">
    <property type="entry name" value="TACO1_YebC-like_2nd/3rd_dom"/>
</dbReference>
<dbReference type="InterPro" id="IPR017856">
    <property type="entry name" value="Integrase-like_N"/>
</dbReference>
<dbReference type="Gene3D" id="1.10.10.200">
    <property type="match status" value="1"/>
</dbReference>
<feature type="region of interest" description="Disordered" evidence="3">
    <location>
        <begin position="1"/>
        <end position="20"/>
    </location>
</feature>
<name>A0A382X9A9_9ZZZZ</name>
<dbReference type="InterPro" id="IPR026564">
    <property type="entry name" value="Transcrip_reg_TACO1-like_dom3"/>
</dbReference>
<comment type="similarity">
    <text evidence="2">Belongs to the TACO1 family.</text>
</comment>
<dbReference type="Pfam" id="PF01709">
    <property type="entry name" value="Transcrip_reg"/>
    <property type="match status" value="1"/>
</dbReference>
<organism evidence="6">
    <name type="scientific">marine metagenome</name>
    <dbReference type="NCBI Taxonomy" id="408172"/>
    <lineage>
        <taxon>unclassified sequences</taxon>
        <taxon>metagenomes</taxon>
        <taxon>ecological metagenomes</taxon>
    </lineage>
</organism>
<feature type="non-terminal residue" evidence="6">
    <location>
        <position position="124"/>
    </location>
</feature>
<gene>
    <name evidence="6" type="ORF">METZ01_LOCUS419792</name>
</gene>